<keyword evidence="1" id="KW-0732">Signal</keyword>
<reference evidence="2" key="1">
    <citation type="submission" date="2020-08" db="EMBL/GenBank/DDBJ databases">
        <title>Winogradskyella ouciana sp. nov., isolated from the hadal seawater of the Mariana Trench.</title>
        <authorList>
            <person name="He X."/>
        </authorList>
    </citation>
    <scope>NUCLEOTIDE SEQUENCE [LARGE SCALE GENOMIC DNA]</scope>
    <source>
        <strain evidence="2">KCTC 52348</strain>
    </source>
</reference>
<feature type="chain" id="PRO_5032833895" evidence="1">
    <location>
        <begin position="22"/>
        <end position="295"/>
    </location>
</feature>
<dbReference type="EMBL" id="JACLCP010000004">
    <property type="protein sequence ID" value="MBC2846270.1"/>
    <property type="molecule type" value="Genomic_DNA"/>
</dbReference>
<gene>
    <name evidence="2" type="ORF">H7F21_14280</name>
</gene>
<evidence type="ECO:0000256" key="1">
    <source>
        <dbReference type="SAM" id="SignalP"/>
    </source>
</evidence>
<feature type="signal peptide" evidence="1">
    <location>
        <begin position="1"/>
        <end position="21"/>
    </location>
</feature>
<feature type="non-terminal residue" evidence="2">
    <location>
        <position position="1"/>
    </location>
</feature>
<dbReference type="Proteomes" id="UP000533900">
    <property type="component" value="Unassembled WGS sequence"/>
</dbReference>
<comment type="caution">
    <text evidence="2">The sequence shown here is derived from an EMBL/GenBank/DDBJ whole genome shotgun (WGS) entry which is preliminary data.</text>
</comment>
<protein>
    <submittedName>
        <fullName evidence="2">Uncharacterized protein</fullName>
    </submittedName>
</protein>
<sequence>GNNLKKSVYILNFLLILLAFSCGQNSSEKELNGNWREIENEYSTWHFYPDSLVFKINGDTEEKVNWKGNKSEIKFDIQTSDWNSDEKIVDTIYKVRIDYQLSDKKDSLYVTFKNNFGTHKFGLLKAKNYVEYLNKKFGIDFTLPKDSSGIYLGQMYHSTIGGKKLHPNYGLKIFMRSSNDKIVARTELSENLNNLGFDIKKFKDSIRPLEEYIPGENEMYSDERFHLRIFADKSIPDSIITNKLKVSIAEKKSELNKHYPDTLPIRIYRILKTKGIDPRNIKGKEIKTIANTVYN</sequence>
<accession>A0A842ITC2</accession>
<organism evidence="2 3">
    <name type="scientific">Winogradskyella flava</name>
    <dbReference type="NCBI Taxonomy" id="1884876"/>
    <lineage>
        <taxon>Bacteria</taxon>
        <taxon>Pseudomonadati</taxon>
        <taxon>Bacteroidota</taxon>
        <taxon>Flavobacteriia</taxon>
        <taxon>Flavobacteriales</taxon>
        <taxon>Flavobacteriaceae</taxon>
        <taxon>Winogradskyella</taxon>
    </lineage>
</organism>
<proteinExistence type="predicted"/>
<dbReference type="AlphaFoldDB" id="A0A842ITC2"/>
<evidence type="ECO:0000313" key="3">
    <source>
        <dbReference type="Proteomes" id="UP000533900"/>
    </source>
</evidence>
<evidence type="ECO:0000313" key="2">
    <source>
        <dbReference type="EMBL" id="MBC2846270.1"/>
    </source>
</evidence>
<keyword evidence="3" id="KW-1185">Reference proteome</keyword>
<name>A0A842ITC2_9FLAO</name>
<dbReference type="RefSeq" id="WP_185789974.1">
    <property type="nucleotide sequence ID" value="NZ_JACLCP010000004.1"/>
</dbReference>